<dbReference type="SUPFAM" id="SSF158472">
    <property type="entry name" value="HAMP domain-like"/>
    <property type="match status" value="1"/>
</dbReference>
<evidence type="ECO:0000256" key="3">
    <source>
        <dbReference type="ARBA" id="ARBA00012438"/>
    </source>
</evidence>
<dbReference type="PROSITE" id="PS50885">
    <property type="entry name" value="HAMP"/>
    <property type="match status" value="1"/>
</dbReference>
<dbReference type="CDD" id="cd00082">
    <property type="entry name" value="HisKA"/>
    <property type="match status" value="1"/>
</dbReference>
<organism evidence="13 14">
    <name type="scientific">Nitrincola iocasae</name>
    <dbReference type="NCBI Taxonomy" id="2614693"/>
    <lineage>
        <taxon>Bacteria</taxon>
        <taxon>Pseudomonadati</taxon>
        <taxon>Pseudomonadota</taxon>
        <taxon>Gammaproteobacteria</taxon>
        <taxon>Oceanospirillales</taxon>
        <taxon>Oceanospirillaceae</taxon>
        <taxon>Nitrincola</taxon>
    </lineage>
</organism>
<dbReference type="CDD" id="cd06225">
    <property type="entry name" value="HAMP"/>
    <property type="match status" value="1"/>
</dbReference>
<keyword evidence="6" id="KW-0547">Nucleotide-binding</keyword>
<keyword evidence="9" id="KW-0902">Two-component regulatory system</keyword>
<dbReference type="PROSITE" id="PS50109">
    <property type="entry name" value="HIS_KIN"/>
    <property type="match status" value="1"/>
</dbReference>
<evidence type="ECO:0000256" key="7">
    <source>
        <dbReference type="ARBA" id="ARBA00022777"/>
    </source>
</evidence>
<feature type="transmembrane region" description="Helical" evidence="10">
    <location>
        <begin position="169"/>
        <end position="193"/>
    </location>
</feature>
<evidence type="ECO:0000256" key="1">
    <source>
        <dbReference type="ARBA" id="ARBA00000085"/>
    </source>
</evidence>
<dbReference type="AlphaFoldDB" id="A0A5J6LCN7"/>
<dbReference type="SMART" id="SM00388">
    <property type="entry name" value="HisKA"/>
    <property type="match status" value="1"/>
</dbReference>
<dbReference type="Pfam" id="PF00512">
    <property type="entry name" value="HisKA"/>
    <property type="match status" value="1"/>
</dbReference>
<dbReference type="GO" id="GO:0005524">
    <property type="term" value="F:ATP binding"/>
    <property type="evidence" value="ECO:0007669"/>
    <property type="project" value="UniProtKB-KW"/>
</dbReference>
<dbReference type="Pfam" id="PF00672">
    <property type="entry name" value="HAMP"/>
    <property type="match status" value="1"/>
</dbReference>
<evidence type="ECO:0000256" key="5">
    <source>
        <dbReference type="ARBA" id="ARBA00022679"/>
    </source>
</evidence>
<comment type="subcellular location">
    <subcellularLocation>
        <location evidence="2">Membrane</location>
    </subcellularLocation>
</comment>
<evidence type="ECO:0000313" key="13">
    <source>
        <dbReference type="EMBL" id="QEW05982.1"/>
    </source>
</evidence>
<evidence type="ECO:0000259" key="12">
    <source>
        <dbReference type="PROSITE" id="PS50885"/>
    </source>
</evidence>
<keyword evidence="7" id="KW-0418">Kinase</keyword>
<dbReference type="InterPro" id="IPR005467">
    <property type="entry name" value="His_kinase_dom"/>
</dbReference>
<dbReference type="Pfam" id="PF02518">
    <property type="entry name" value="HATPase_c"/>
    <property type="match status" value="1"/>
</dbReference>
<name>A0A5J6LCN7_9GAMM</name>
<keyword evidence="5" id="KW-0808">Transferase</keyword>
<dbReference type="Gene3D" id="1.10.287.130">
    <property type="match status" value="1"/>
</dbReference>
<reference evidence="13 14" key="1">
    <citation type="submission" date="2019-09" db="EMBL/GenBank/DDBJ databases">
        <title>Nitrincola iocasae sp. nov., a bacterium isolated from the sediment collected at a cold seep field in South China Sea.</title>
        <authorList>
            <person name="Zhang H."/>
            <person name="Wang H."/>
            <person name="Li C."/>
        </authorList>
    </citation>
    <scope>NUCLEOTIDE SEQUENCE [LARGE SCALE GENOMIC DNA]</scope>
    <source>
        <strain evidence="13 14">KXZD1103</strain>
    </source>
</reference>
<dbReference type="Gene3D" id="3.30.565.10">
    <property type="entry name" value="Histidine kinase-like ATPase, C-terminal domain"/>
    <property type="match status" value="1"/>
</dbReference>
<feature type="domain" description="HAMP" evidence="12">
    <location>
        <begin position="197"/>
        <end position="249"/>
    </location>
</feature>
<evidence type="ECO:0000256" key="9">
    <source>
        <dbReference type="ARBA" id="ARBA00023012"/>
    </source>
</evidence>
<gene>
    <name evidence="13" type="ORF">F5I99_05455</name>
</gene>
<dbReference type="InterPro" id="IPR003594">
    <property type="entry name" value="HATPase_dom"/>
</dbReference>
<evidence type="ECO:0000259" key="11">
    <source>
        <dbReference type="PROSITE" id="PS50109"/>
    </source>
</evidence>
<evidence type="ECO:0000256" key="10">
    <source>
        <dbReference type="SAM" id="Phobius"/>
    </source>
</evidence>
<dbReference type="InterPro" id="IPR036097">
    <property type="entry name" value="HisK_dim/P_sf"/>
</dbReference>
<dbReference type="GO" id="GO:0016020">
    <property type="term" value="C:membrane"/>
    <property type="evidence" value="ECO:0007669"/>
    <property type="project" value="UniProtKB-SubCell"/>
</dbReference>
<accession>A0A5J6LCN7</accession>
<sequence length="488" mass="54013">MRSVLKRIFSSASLRRVLLVRVALPVLLILAVILSAGQALVSNFIEQRMQRDLQLVARAVYLPVSQALERNDLEQMQSSMAALFGMTEVYGAYLFDAEGQPLISFGVVNPTQRQAEDALQKTLAGEFEQYEQIRGRDVYSFFMPMFDEVGQPNGLLQVTRRHRDIDQQLLRLAYGSWGGFALVSLMILFILVWTHQRAIGGPLNRILASIRRVEAGEHEHRADVYGPTEIRQLALGLNGMLDAIQQAEAREEEQRLAREVIAERLRQTETLAALGQLSAGVAHELGAPLSVVDGRASRLQRRLESPQDLRELEMIRQQAARMTSIIQQLLSYGRSSRARPRQLDLEALLLRAQALIAGEGYKIELQSGPSAMLSGDSLSLEQALINLLRNACQACPQGPVRMAWSVDEAIHLTIEDAGPGIDVAIRNQVFDPFVTTKTPGEGSGLGLAIVKRIVEEHGGRIRIGDSELGGACFELTFPLAKTQENNHV</sequence>
<evidence type="ECO:0000256" key="6">
    <source>
        <dbReference type="ARBA" id="ARBA00022741"/>
    </source>
</evidence>
<dbReference type="EMBL" id="CP044222">
    <property type="protein sequence ID" value="QEW05982.1"/>
    <property type="molecule type" value="Genomic_DNA"/>
</dbReference>
<dbReference type="SMART" id="SM00387">
    <property type="entry name" value="HATPase_c"/>
    <property type="match status" value="1"/>
</dbReference>
<dbReference type="GO" id="GO:0000155">
    <property type="term" value="F:phosphorelay sensor kinase activity"/>
    <property type="evidence" value="ECO:0007669"/>
    <property type="project" value="InterPro"/>
</dbReference>
<dbReference type="Gene3D" id="6.10.340.10">
    <property type="match status" value="1"/>
</dbReference>
<dbReference type="SUPFAM" id="SSF47384">
    <property type="entry name" value="Homodimeric domain of signal transducing histidine kinase"/>
    <property type="match status" value="1"/>
</dbReference>
<dbReference type="EC" id="2.7.13.3" evidence="3"/>
<keyword evidence="8" id="KW-0067">ATP-binding</keyword>
<dbReference type="Proteomes" id="UP000325606">
    <property type="component" value="Chromosome"/>
</dbReference>
<keyword evidence="4" id="KW-0597">Phosphoprotein</keyword>
<feature type="transmembrane region" description="Helical" evidence="10">
    <location>
        <begin position="20"/>
        <end position="41"/>
    </location>
</feature>
<keyword evidence="14" id="KW-1185">Reference proteome</keyword>
<dbReference type="InterPro" id="IPR003660">
    <property type="entry name" value="HAMP_dom"/>
</dbReference>
<feature type="domain" description="Histidine kinase" evidence="11">
    <location>
        <begin position="280"/>
        <end position="481"/>
    </location>
</feature>
<dbReference type="InterPro" id="IPR003661">
    <property type="entry name" value="HisK_dim/P_dom"/>
</dbReference>
<dbReference type="InterPro" id="IPR004358">
    <property type="entry name" value="Sig_transdc_His_kin-like_C"/>
</dbReference>
<dbReference type="PANTHER" id="PTHR43065">
    <property type="entry name" value="SENSOR HISTIDINE KINASE"/>
    <property type="match status" value="1"/>
</dbReference>
<keyword evidence="10" id="KW-1133">Transmembrane helix</keyword>
<keyword evidence="10" id="KW-0472">Membrane</keyword>
<evidence type="ECO:0000313" key="14">
    <source>
        <dbReference type="Proteomes" id="UP000325606"/>
    </source>
</evidence>
<dbReference type="PRINTS" id="PR00344">
    <property type="entry name" value="BCTRLSENSOR"/>
</dbReference>
<evidence type="ECO:0000256" key="2">
    <source>
        <dbReference type="ARBA" id="ARBA00004370"/>
    </source>
</evidence>
<protein>
    <recommendedName>
        <fullName evidence="3">histidine kinase</fullName>
        <ecNumber evidence="3">2.7.13.3</ecNumber>
    </recommendedName>
</protein>
<dbReference type="KEGG" id="nik:F5I99_05455"/>
<proteinExistence type="predicted"/>
<dbReference type="InterPro" id="IPR036890">
    <property type="entry name" value="HATPase_C_sf"/>
</dbReference>
<dbReference type="PANTHER" id="PTHR43065:SF10">
    <property type="entry name" value="PEROXIDE STRESS-ACTIVATED HISTIDINE KINASE MAK3"/>
    <property type="match status" value="1"/>
</dbReference>
<keyword evidence="10" id="KW-0812">Transmembrane</keyword>
<dbReference type="SMART" id="SM00304">
    <property type="entry name" value="HAMP"/>
    <property type="match status" value="1"/>
</dbReference>
<dbReference type="CDD" id="cd00075">
    <property type="entry name" value="HATPase"/>
    <property type="match status" value="1"/>
</dbReference>
<evidence type="ECO:0000256" key="8">
    <source>
        <dbReference type="ARBA" id="ARBA00022840"/>
    </source>
</evidence>
<dbReference type="SUPFAM" id="SSF55874">
    <property type="entry name" value="ATPase domain of HSP90 chaperone/DNA topoisomerase II/histidine kinase"/>
    <property type="match status" value="1"/>
</dbReference>
<evidence type="ECO:0000256" key="4">
    <source>
        <dbReference type="ARBA" id="ARBA00022553"/>
    </source>
</evidence>
<comment type="catalytic activity">
    <reaction evidence="1">
        <text>ATP + protein L-histidine = ADP + protein N-phospho-L-histidine.</text>
        <dbReference type="EC" id="2.7.13.3"/>
    </reaction>
</comment>